<protein>
    <submittedName>
        <fullName evidence="2">Uncharacterized protein</fullName>
    </submittedName>
</protein>
<reference evidence="2 3" key="1">
    <citation type="submission" date="2019-09" db="EMBL/GenBank/DDBJ databases">
        <authorList>
            <person name="Valk L.C."/>
        </authorList>
    </citation>
    <scope>NUCLEOTIDE SEQUENCE [LARGE SCALE GENOMIC DNA]</scope>
    <source>
        <strain evidence="2">GalUA</strain>
    </source>
</reference>
<evidence type="ECO:0000313" key="2">
    <source>
        <dbReference type="EMBL" id="KAB1441012.1"/>
    </source>
</evidence>
<comment type="caution">
    <text evidence="2">The sequence shown here is derived from an EMBL/GenBank/DDBJ whole genome shotgun (WGS) entry which is preliminary data.</text>
</comment>
<keyword evidence="1" id="KW-1133">Transmembrane helix</keyword>
<organism evidence="2 3">
    <name type="scientific">Candidatus Galacturonatibacter soehngenii</name>
    <dbReference type="NCBI Taxonomy" id="2307010"/>
    <lineage>
        <taxon>Bacteria</taxon>
        <taxon>Bacillati</taxon>
        <taxon>Bacillota</taxon>
        <taxon>Clostridia</taxon>
        <taxon>Lachnospirales</taxon>
        <taxon>Lachnospiraceae</taxon>
        <taxon>Candidatus Galacturonatibacter</taxon>
    </lineage>
</organism>
<proteinExistence type="predicted"/>
<dbReference type="InterPro" id="IPR046140">
    <property type="entry name" value="DUF6142"/>
</dbReference>
<dbReference type="RefSeq" id="WP_151140663.1">
    <property type="nucleotide sequence ID" value="NZ_WAGX01000002.1"/>
</dbReference>
<keyword evidence="3" id="KW-1185">Reference proteome</keyword>
<dbReference type="Proteomes" id="UP000461768">
    <property type="component" value="Unassembled WGS sequence"/>
</dbReference>
<evidence type="ECO:0000256" key="1">
    <source>
        <dbReference type="SAM" id="Phobius"/>
    </source>
</evidence>
<feature type="transmembrane region" description="Helical" evidence="1">
    <location>
        <begin position="88"/>
        <end position="107"/>
    </location>
</feature>
<dbReference type="AlphaFoldDB" id="A0A7V7UDR7"/>
<gene>
    <name evidence="2" type="ORF">F7O84_00580</name>
</gene>
<accession>A0A7V7UDR7</accession>
<dbReference type="EMBL" id="WAGX01000002">
    <property type="protein sequence ID" value="KAB1441012.1"/>
    <property type="molecule type" value="Genomic_DNA"/>
</dbReference>
<sequence length="108" mass="12199">MKRRKKYIKFTDKSHAVNGVVSTILGSISIIFMLALVMFSYMYKGEAGIYIGSIGLMAFIIALVGLGKGIKSFQERERYYLFSKIGSILNAIIITLWIAIYVIGTWYL</sequence>
<dbReference type="Pfam" id="PF19639">
    <property type="entry name" value="DUF6142"/>
    <property type="match status" value="1"/>
</dbReference>
<keyword evidence="1" id="KW-0812">Transmembrane</keyword>
<reference evidence="2 3" key="2">
    <citation type="submission" date="2020-02" db="EMBL/GenBank/DDBJ databases">
        <title>Candidatus Galacturonibacter soehngenii shows hetero-acetogenic catabolism of galacturonic acid but lacks a canonical carbon monoxide dehydrogenase/acetyl-CoA synthase complex.</title>
        <authorList>
            <person name="Diender M."/>
            <person name="Stouten G.R."/>
            <person name="Petersen J.F."/>
            <person name="Nielsen P.H."/>
            <person name="Dueholm M.S."/>
            <person name="Pronk J.T."/>
            <person name="Van Loosdrecht M.C.M."/>
        </authorList>
    </citation>
    <scope>NUCLEOTIDE SEQUENCE [LARGE SCALE GENOMIC DNA]</scope>
    <source>
        <strain evidence="2">GalUA</strain>
    </source>
</reference>
<feature type="transmembrane region" description="Helical" evidence="1">
    <location>
        <begin position="20"/>
        <end position="41"/>
    </location>
</feature>
<dbReference type="OrthoDB" id="1957044at2"/>
<keyword evidence="1" id="KW-0472">Membrane</keyword>
<feature type="transmembrane region" description="Helical" evidence="1">
    <location>
        <begin position="47"/>
        <end position="67"/>
    </location>
</feature>
<evidence type="ECO:0000313" key="3">
    <source>
        <dbReference type="Proteomes" id="UP000461768"/>
    </source>
</evidence>
<name>A0A7V7UDR7_9FIRM</name>